<dbReference type="EMBL" id="JYDS01000477">
    <property type="protein sequence ID" value="KRZ04990.1"/>
    <property type="molecule type" value="Genomic_DNA"/>
</dbReference>
<evidence type="ECO:0000313" key="1">
    <source>
        <dbReference type="EMBL" id="KRZ04990.1"/>
    </source>
</evidence>
<accession>A0A0V1H393</accession>
<sequence length="181" mass="21056">MYDEQKQKNYEENESIVLFGKARKETASRQPRLAAEMTRRSMDMLIPLQTGQSARCGPWTCGSQKFPSSREEEVHCWLQRRKIGIQVCSCGFTSRCSFNRERMLGSSRCHPGKSCKNISLTKAYQHTAWLVSRLFNIRQMLIASLKELAKRKKSSSSNDIQTKKKEHRMKEWLIKYSNCLP</sequence>
<comment type="caution">
    <text evidence="1">The sequence shown here is derived from an EMBL/GenBank/DDBJ whole genome shotgun (WGS) entry which is preliminary data.</text>
</comment>
<dbReference type="Proteomes" id="UP000054805">
    <property type="component" value="Unassembled WGS sequence"/>
</dbReference>
<dbReference type="AlphaFoldDB" id="A0A0V1H393"/>
<organism evidence="1 2">
    <name type="scientific">Trichinella pseudospiralis</name>
    <name type="common">Parasitic roundworm</name>
    <dbReference type="NCBI Taxonomy" id="6337"/>
    <lineage>
        <taxon>Eukaryota</taxon>
        <taxon>Metazoa</taxon>
        <taxon>Ecdysozoa</taxon>
        <taxon>Nematoda</taxon>
        <taxon>Enoplea</taxon>
        <taxon>Dorylaimia</taxon>
        <taxon>Trichinellida</taxon>
        <taxon>Trichinellidae</taxon>
        <taxon>Trichinella</taxon>
    </lineage>
</organism>
<protein>
    <submittedName>
        <fullName evidence="1">Uncharacterized protein</fullName>
    </submittedName>
</protein>
<keyword evidence="2" id="KW-1185">Reference proteome</keyword>
<name>A0A0V1H393_TRIPS</name>
<evidence type="ECO:0000313" key="2">
    <source>
        <dbReference type="Proteomes" id="UP000054805"/>
    </source>
</evidence>
<gene>
    <name evidence="1" type="ORF">T4B_3094</name>
</gene>
<proteinExistence type="predicted"/>
<reference evidence="1 2" key="1">
    <citation type="submission" date="2015-01" db="EMBL/GenBank/DDBJ databases">
        <title>Evolution of Trichinella species and genotypes.</title>
        <authorList>
            <person name="Korhonen P.K."/>
            <person name="Edoardo P."/>
            <person name="Giuseppe L.R."/>
            <person name="Gasser R.B."/>
        </authorList>
    </citation>
    <scope>NUCLEOTIDE SEQUENCE [LARGE SCALE GENOMIC DNA]</scope>
    <source>
        <strain evidence="1">ISS588</strain>
    </source>
</reference>